<sequence>VNVRMRYEGRGDIKVGLFVRIGDIYTQISKNRRIRVVTGG</sequence>
<gene>
    <name evidence="1" type="ORF">THOM_2382</name>
</gene>
<dbReference type="InParanoid" id="L7JTS6"/>
<dbReference type="AlphaFoldDB" id="L7JTS6"/>
<dbReference type="HOGENOM" id="CLU_3302233_0_0_1"/>
<accession>L7JTS6</accession>
<name>L7JTS6_TRAHO</name>
<reference evidence="1 2" key="1">
    <citation type="journal article" date="2012" name="PLoS Pathog.">
        <title>The genome of the obligate intracellular parasite Trachipleistophora hominis: new insights into microsporidian genome dynamics and reductive evolution.</title>
        <authorList>
            <person name="Heinz E."/>
            <person name="Williams T.A."/>
            <person name="Nakjang S."/>
            <person name="Noel C.J."/>
            <person name="Swan D.C."/>
            <person name="Goldberg A.V."/>
            <person name="Harris S.R."/>
            <person name="Weinmaier T."/>
            <person name="Markert S."/>
            <person name="Becher D."/>
            <person name="Bernhardt J."/>
            <person name="Dagan T."/>
            <person name="Hacker C."/>
            <person name="Lucocq J.M."/>
            <person name="Schweder T."/>
            <person name="Rattei T."/>
            <person name="Hall N."/>
            <person name="Hirt R.P."/>
            <person name="Embley T.M."/>
        </authorList>
    </citation>
    <scope>NUCLEOTIDE SEQUENCE [LARGE SCALE GENOMIC DNA]</scope>
</reference>
<organism evidence="1 2">
    <name type="scientific">Trachipleistophora hominis</name>
    <name type="common">Microsporidian parasite</name>
    <dbReference type="NCBI Taxonomy" id="72359"/>
    <lineage>
        <taxon>Eukaryota</taxon>
        <taxon>Fungi</taxon>
        <taxon>Fungi incertae sedis</taxon>
        <taxon>Microsporidia</taxon>
        <taxon>Pleistophoridae</taxon>
        <taxon>Trachipleistophora</taxon>
    </lineage>
</organism>
<protein>
    <submittedName>
        <fullName evidence="1">Uncharacterized protein</fullName>
    </submittedName>
</protein>
<keyword evidence="2" id="KW-1185">Reference proteome</keyword>
<proteinExistence type="predicted"/>
<evidence type="ECO:0000313" key="1">
    <source>
        <dbReference type="EMBL" id="ELQ74695.1"/>
    </source>
</evidence>
<dbReference type="VEuPathDB" id="MicrosporidiaDB:THOM_2382"/>
<evidence type="ECO:0000313" key="2">
    <source>
        <dbReference type="Proteomes" id="UP000011185"/>
    </source>
</evidence>
<dbReference type="Proteomes" id="UP000011185">
    <property type="component" value="Unassembled WGS sequence"/>
</dbReference>
<dbReference type="EMBL" id="JH994030">
    <property type="protein sequence ID" value="ELQ74695.1"/>
    <property type="molecule type" value="Genomic_DNA"/>
</dbReference>
<feature type="non-terminal residue" evidence="1">
    <location>
        <position position="1"/>
    </location>
</feature>